<dbReference type="Gene3D" id="3.40.1280.10">
    <property type="match status" value="1"/>
</dbReference>
<gene>
    <name evidence="6" type="ORF">BFC18_06155</name>
</gene>
<evidence type="ECO:0000256" key="2">
    <source>
        <dbReference type="ARBA" id="ARBA00022603"/>
    </source>
</evidence>
<dbReference type="InterPro" id="IPR029028">
    <property type="entry name" value="Alpha/beta_knot_MTases"/>
</dbReference>
<evidence type="ECO:0000313" key="6">
    <source>
        <dbReference type="EMBL" id="OFC71733.1"/>
    </source>
</evidence>
<dbReference type="STRING" id="1656094.BFC18_06155"/>
<proteinExistence type="inferred from homology"/>
<evidence type="ECO:0000256" key="4">
    <source>
        <dbReference type="ARBA" id="ARBA00022691"/>
    </source>
</evidence>
<reference evidence="6 7" key="1">
    <citation type="submission" date="2016-08" db="EMBL/GenBank/DDBJ databases">
        <authorList>
            <person name="Seilhamer J.J."/>
        </authorList>
    </citation>
    <scope>NUCLEOTIDE SEQUENCE [LARGE SCALE GENOMIC DNA]</scope>
    <source>
        <strain evidence="6 7">KCTC 42603</strain>
    </source>
</reference>
<dbReference type="GO" id="GO:0003723">
    <property type="term" value="F:RNA binding"/>
    <property type="evidence" value="ECO:0007669"/>
    <property type="project" value="InterPro"/>
</dbReference>
<keyword evidence="2 6" id="KW-0489">Methyltransferase</keyword>
<comment type="caution">
    <text evidence="6">The sequence shown here is derived from an EMBL/GenBank/DDBJ whole genome shotgun (WGS) entry which is preliminary data.</text>
</comment>
<feature type="domain" description="tRNA/rRNA methyltransferase SpoU type" evidence="5">
    <location>
        <begin position="8"/>
        <end position="139"/>
    </location>
</feature>
<evidence type="ECO:0000259" key="5">
    <source>
        <dbReference type="Pfam" id="PF00588"/>
    </source>
</evidence>
<dbReference type="InterPro" id="IPR029026">
    <property type="entry name" value="tRNA_m1G_MTases_N"/>
</dbReference>
<dbReference type="GO" id="GO:0005829">
    <property type="term" value="C:cytosol"/>
    <property type="evidence" value="ECO:0007669"/>
    <property type="project" value="TreeGrafter"/>
</dbReference>
<dbReference type="RefSeq" id="WP_070124072.1">
    <property type="nucleotide sequence ID" value="NZ_MDHN01000010.1"/>
</dbReference>
<dbReference type="OrthoDB" id="4578643at2"/>
<dbReference type="GO" id="GO:0008173">
    <property type="term" value="F:RNA methyltransferase activity"/>
    <property type="evidence" value="ECO:0007669"/>
    <property type="project" value="InterPro"/>
</dbReference>
<keyword evidence="3 6" id="KW-0808">Transferase</keyword>
<dbReference type="Proteomes" id="UP000175691">
    <property type="component" value="Unassembled WGS sequence"/>
</dbReference>
<evidence type="ECO:0000256" key="1">
    <source>
        <dbReference type="ARBA" id="ARBA00007228"/>
    </source>
</evidence>
<keyword evidence="7" id="KW-1185">Reference proteome</keyword>
<accession>A0A1E7ZDY4</accession>
<organism evidence="6 7">
    <name type="scientific">Alteromonas confluentis</name>
    <dbReference type="NCBI Taxonomy" id="1656094"/>
    <lineage>
        <taxon>Bacteria</taxon>
        <taxon>Pseudomonadati</taxon>
        <taxon>Pseudomonadota</taxon>
        <taxon>Gammaproteobacteria</taxon>
        <taxon>Alteromonadales</taxon>
        <taxon>Alteromonadaceae</taxon>
        <taxon>Alteromonas/Salinimonas group</taxon>
        <taxon>Alteromonas</taxon>
    </lineage>
</organism>
<evidence type="ECO:0000256" key="3">
    <source>
        <dbReference type="ARBA" id="ARBA00022679"/>
    </source>
</evidence>
<protein>
    <submittedName>
        <fullName evidence="6">RNA methyltransferase</fullName>
    </submittedName>
</protein>
<dbReference type="Pfam" id="PF00588">
    <property type="entry name" value="SpoU_methylase"/>
    <property type="match status" value="1"/>
</dbReference>
<comment type="similarity">
    <text evidence="1">Belongs to the class IV-like SAM-binding methyltransferase superfamily. RNA methyltransferase TrmH family.</text>
</comment>
<dbReference type="InterPro" id="IPR004384">
    <property type="entry name" value="RNA_MeTrfase_TrmJ/LasT"/>
</dbReference>
<dbReference type="CDD" id="cd18098">
    <property type="entry name" value="SpoU-like"/>
    <property type="match status" value="1"/>
</dbReference>
<dbReference type="GO" id="GO:0002128">
    <property type="term" value="P:tRNA nucleoside ribose methylation"/>
    <property type="evidence" value="ECO:0007669"/>
    <property type="project" value="TreeGrafter"/>
</dbReference>
<dbReference type="SUPFAM" id="SSF75217">
    <property type="entry name" value="alpha/beta knot"/>
    <property type="match status" value="1"/>
</dbReference>
<dbReference type="PANTHER" id="PTHR42786">
    <property type="entry name" value="TRNA/RRNA METHYLTRANSFERASE"/>
    <property type="match status" value="1"/>
</dbReference>
<keyword evidence="4" id="KW-0949">S-adenosyl-L-methionine</keyword>
<evidence type="ECO:0000313" key="7">
    <source>
        <dbReference type="Proteomes" id="UP000175691"/>
    </source>
</evidence>
<dbReference type="PANTHER" id="PTHR42786:SF6">
    <property type="entry name" value="TRNA_RRNA METHYLTRANSFERASE SPOU TYPE DOMAIN-CONTAINING PROTEIN"/>
    <property type="match status" value="1"/>
</dbReference>
<dbReference type="AlphaFoldDB" id="A0A1E7ZDY4"/>
<name>A0A1E7ZDY4_9ALTE</name>
<dbReference type="InterPro" id="IPR001537">
    <property type="entry name" value="SpoU_MeTrfase"/>
</dbReference>
<dbReference type="EMBL" id="MDHN01000010">
    <property type="protein sequence ID" value="OFC71733.1"/>
    <property type="molecule type" value="Genomic_DNA"/>
</dbReference>
<sequence>MVYTQSAIGLVNPKNPVNVASVLRAAGCYQASAVFYTGERYERAKEFYADTKAMHKVINTSAVTDLQQAVPDGAKTVVIELVEGAIPLPDFVHPDNAFYVFGPEDGSVPASVLAWADEVVYIPTKGCMNLAATVNVVLYDRLAKGDFDRSDDVIRASRDTNNQHRIPKNNSSS</sequence>